<dbReference type="EC" id="1.11.2.4" evidence="8"/>
<dbReference type="InterPro" id="IPR036396">
    <property type="entry name" value="Cyt_P450_sf"/>
</dbReference>
<keyword evidence="3" id="KW-0349">Heme</keyword>
<dbReference type="PANTHER" id="PTHR24286:SF24">
    <property type="entry name" value="LANOSTEROL 14-ALPHA DEMETHYLASE"/>
    <property type="match status" value="1"/>
</dbReference>
<protein>
    <submittedName>
        <fullName evidence="8">Fatty-acid peroxygenase</fullName>
        <ecNumber evidence="8">1.11.2.4</ecNumber>
    </submittedName>
</protein>
<comment type="cofactor">
    <cofactor evidence="1">
        <name>heme</name>
        <dbReference type="ChEBI" id="CHEBI:30413"/>
    </cofactor>
</comment>
<reference evidence="8 9" key="1">
    <citation type="submission" date="2023-07" db="EMBL/GenBank/DDBJ databases">
        <title>Comparative genomics of wheat-associated soil bacteria to identify genetic determinants of phenazine resistance.</title>
        <authorList>
            <person name="Mouncey N."/>
        </authorList>
    </citation>
    <scope>NUCLEOTIDE SEQUENCE [LARGE SCALE GENOMIC DNA]</scope>
    <source>
        <strain evidence="8 9">B3I12</strain>
    </source>
</reference>
<dbReference type="EMBL" id="JAUSYP010000001">
    <property type="protein sequence ID" value="MDQ0753488.1"/>
    <property type="molecule type" value="Genomic_DNA"/>
</dbReference>
<evidence type="ECO:0000256" key="2">
    <source>
        <dbReference type="ARBA" id="ARBA00010617"/>
    </source>
</evidence>
<keyword evidence="7" id="KW-0503">Monooxygenase</keyword>
<accession>A0ABU0R1F6</accession>
<keyword evidence="8" id="KW-0575">Peroxidase</keyword>
<proteinExistence type="inferred from homology"/>
<evidence type="ECO:0000256" key="7">
    <source>
        <dbReference type="ARBA" id="ARBA00023033"/>
    </source>
</evidence>
<dbReference type="InterPro" id="IPR002401">
    <property type="entry name" value="Cyt_P450_E_grp-I"/>
</dbReference>
<keyword evidence="6" id="KW-0408">Iron</keyword>
<comment type="caution">
    <text evidence="8">The sequence shown here is derived from an EMBL/GenBank/DDBJ whole genome shotgun (WGS) entry which is preliminary data.</text>
</comment>
<evidence type="ECO:0000256" key="5">
    <source>
        <dbReference type="ARBA" id="ARBA00023002"/>
    </source>
</evidence>
<organism evidence="8 9">
    <name type="scientific">Streptomyces africanus</name>
    <dbReference type="NCBI Taxonomy" id="231024"/>
    <lineage>
        <taxon>Bacteria</taxon>
        <taxon>Bacillati</taxon>
        <taxon>Actinomycetota</taxon>
        <taxon>Actinomycetes</taxon>
        <taxon>Kitasatosporales</taxon>
        <taxon>Streptomycetaceae</taxon>
        <taxon>Streptomyces</taxon>
    </lineage>
</organism>
<keyword evidence="9" id="KW-1185">Reference proteome</keyword>
<evidence type="ECO:0000313" key="9">
    <source>
        <dbReference type="Proteomes" id="UP001232755"/>
    </source>
</evidence>
<dbReference type="CDD" id="cd11067">
    <property type="entry name" value="CYP152"/>
    <property type="match status" value="1"/>
</dbReference>
<evidence type="ECO:0000313" key="8">
    <source>
        <dbReference type="EMBL" id="MDQ0753488.1"/>
    </source>
</evidence>
<dbReference type="PRINTS" id="PR00463">
    <property type="entry name" value="EP450I"/>
</dbReference>
<dbReference type="PANTHER" id="PTHR24286">
    <property type="entry name" value="CYTOCHROME P450 26"/>
    <property type="match status" value="1"/>
</dbReference>
<dbReference type="SUPFAM" id="SSF48264">
    <property type="entry name" value="Cytochrome P450"/>
    <property type="match status" value="1"/>
</dbReference>
<dbReference type="Gene3D" id="1.10.630.10">
    <property type="entry name" value="Cytochrome P450"/>
    <property type="match status" value="1"/>
</dbReference>
<sequence>MNQSRRPPIADSSLALLAKGYTWLPDRRRRTTAPLVRTRLMGQHAVALYGLEAVRFFYDERHVERRTALPGPVLSTLFGHGAVHTLDGRDHRVRKEMFLSLLTGAEAVAGLVDRVTAVWDEAVESWSGRRVVLFDETSRVLTRGVCRWAGIPLEDAEPVARDLIAMVDGFATPGPRHWRARRARARGEAWLGRLVEDVRAGSVTAPAESALDVVVRHRDADGRLLDAHTAAVELLNVIRPTVAVSWFVAYAGHALRLRPGLRERLRQDDPAYAVAFAHELRRFYPFAPFVGGRAVTDLEWRGEPIPSGTLILLDLYGQNHDPALWDDPYTFEPQRFLDRPPGRDELIPQGGGDRAAGHRCPGEDVTVALLRALGPRLAQLEYDVPDQDLRIPLTRVPARVRSGFVIESVRAPALSVGARAGGMARTTS</sequence>
<dbReference type="Proteomes" id="UP001232755">
    <property type="component" value="Unassembled WGS sequence"/>
</dbReference>
<keyword evidence="4" id="KW-0479">Metal-binding</keyword>
<evidence type="ECO:0000256" key="4">
    <source>
        <dbReference type="ARBA" id="ARBA00022723"/>
    </source>
</evidence>
<dbReference type="InterPro" id="IPR001128">
    <property type="entry name" value="Cyt_P450"/>
</dbReference>
<name>A0ABU0R1F6_9ACTN</name>
<dbReference type="RefSeq" id="WP_307179329.1">
    <property type="nucleotide sequence ID" value="NZ_JAUSYP010000001.1"/>
</dbReference>
<comment type="similarity">
    <text evidence="2">Belongs to the cytochrome P450 family.</text>
</comment>
<evidence type="ECO:0000256" key="6">
    <source>
        <dbReference type="ARBA" id="ARBA00023004"/>
    </source>
</evidence>
<evidence type="ECO:0000256" key="3">
    <source>
        <dbReference type="ARBA" id="ARBA00022617"/>
    </source>
</evidence>
<evidence type="ECO:0000256" key="1">
    <source>
        <dbReference type="ARBA" id="ARBA00001971"/>
    </source>
</evidence>
<dbReference type="GO" id="GO:0004601">
    <property type="term" value="F:peroxidase activity"/>
    <property type="evidence" value="ECO:0007669"/>
    <property type="project" value="UniProtKB-KW"/>
</dbReference>
<dbReference type="Pfam" id="PF00067">
    <property type="entry name" value="p450"/>
    <property type="match status" value="1"/>
</dbReference>
<keyword evidence="5 8" id="KW-0560">Oxidoreductase</keyword>
<gene>
    <name evidence="8" type="ORF">QF034_007719</name>
</gene>